<feature type="domain" description="Fido" evidence="3">
    <location>
        <begin position="25"/>
        <end position="176"/>
    </location>
</feature>
<feature type="active site" evidence="1">
    <location>
        <position position="107"/>
    </location>
</feature>
<dbReference type="InterPro" id="IPR040198">
    <property type="entry name" value="Fido_containing"/>
</dbReference>
<dbReference type="RefSeq" id="WP_168023503.1">
    <property type="nucleotide sequence ID" value="NZ_JAAVUN010000018.1"/>
</dbReference>
<dbReference type="AlphaFoldDB" id="A0A846TLV2"/>
<evidence type="ECO:0000256" key="1">
    <source>
        <dbReference type="PIRSR" id="PIRSR640198-1"/>
    </source>
</evidence>
<reference evidence="4 5" key="1">
    <citation type="submission" date="2020-02" db="EMBL/GenBank/DDBJ databases">
        <authorList>
            <person name="Sun Q."/>
        </authorList>
    </citation>
    <scope>NUCLEOTIDE SEQUENCE [LARGE SCALE GENOMIC DNA]</scope>
    <source>
        <strain evidence="4 5">YIM 13062</strain>
    </source>
</reference>
<dbReference type="GO" id="GO:0005524">
    <property type="term" value="F:ATP binding"/>
    <property type="evidence" value="ECO:0007669"/>
    <property type="project" value="UniProtKB-KW"/>
</dbReference>
<dbReference type="PANTHER" id="PTHR13504">
    <property type="entry name" value="FIDO DOMAIN-CONTAINING PROTEIN DDB_G0283145"/>
    <property type="match status" value="1"/>
</dbReference>
<dbReference type="PANTHER" id="PTHR13504:SF38">
    <property type="entry name" value="FIDO DOMAIN-CONTAINING PROTEIN"/>
    <property type="match status" value="1"/>
</dbReference>
<organism evidence="4 5">
    <name type="scientific">Kocuria subflava</name>
    <dbReference type="NCBI Taxonomy" id="1736139"/>
    <lineage>
        <taxon>Bacteria</taxon>
        <taxon>Bacillati</taxon>
        <taxon>Actinomycetota</taxon>
        <taxon>Actinomycetes</taxon>
        <taxon>Micrococcales</taxon>
        <taxon>Micrococcaceae</taxon>
        <taxon>Kocuria</taxon>
    </lineage>
</organism>
<evidence type="ECO:0000313" key="4">
    <source>
        <dbReference type="EMBL" id="NKE10168.1"/>
    </source>
</evidence>
<dbReference type="Gene3D" id="1.10.3290.10">
    <property type="entry name" value="Fido-like domain"/>
    <property type="match status" value="1"/>
</dbReference>
<protein>
    <submittedName>
        <fullName evidence="4">Fic family protein</fullName>
    </submittedName>
</protein>
<evidence type="ECO:0000256" key="2">
    <source>
        <dbReference type="PIRSR" id="PIRSR640198-2"/>
    </source>
</evidence>
<keyword evidence="5" id="KW-1185">Reference proteome</keyword>
<sequence length="296" mass="32941">MREILQLEEATEYIERLAAQGMLELSHVLVRDLHRMSVNGLEREGDPHPGSYREAGVAIAGARHLPPGPNSVQPDMNQLLEFANREVRPQYQLLQVALVHHRFVWIHSFANGNGRVSRLLTYAMLIKRGYTSLSTARPLNPTAVFGADRQAYYDHLAQADSLSDDSALAWCSYVIRGLRDDLASMTQLADRSYVVDQVFAEALNKAIAQGRLAQSDGDVLQEVARRGTSKAGELSEVTPGTLSSRSQKLGRLVKSGYLQKVGKPQKYAISLWQNDLTIHVVQRLDELGMLPSILRD</sequence>
<accession>A0A846TLV2</accession>
<dbReference type="Pfam" id="PF02661">
    <property type="entry name" value="Fic"/>
    <property type="match status" value="1"/>
</dbReference>
<evidence type="ECO:0000313" key="5">
    <source>
        <dbReference type="Proteomes" id="UP000521379"/>
    </source>
</evidence>
<dbReference type="InterPro" id="IPR003812">
    <property type="entry name" value="Fido"/>
</dbReference>
<dbReference type="PROSITE" id="PS51459">
    <property type="entry name" value="FIDO"/>
    <property type="match status" value="1"/>
</dbReference>
<dbReference type="InterPro" id="IPR036597">
    <property type="entry name" value="Fido-like_dom_sf"/>
</dbReference>
<dbReference type="EMBL" id="JAAVUN010000018">
    <property type="protein sequence ID" value="NKE10168.1"/>
    <property type="molecule type" value="Genomic_DNA"/>
</dbReference>
<feature type="binding site" evidence="2">
    <location>
        <begin position="152"/>
        <end position="153"/>
    </location>
    <ligand>
        <name>ATP</name>
        <dbReference type="ChEBI" id="CHEBI:30616"/>
    </ligand>
</feature>
<gene>
    <name evidence="4" type="ORF">GTW58_09540</name>
</gene>
<dbReference type="Proteomes" id="UP000521379">
    <property type="component" value="Unassembled WGS sequence"/>
</dbReference>
<keyword evidence="2" id="KW-0067">ATP-binding</keyword>
<comment type="caution">
    <text evidence="4">The sequence shown here is derived from an EMBL/GenBank/DDBJ whole genome shotgun (WGS) entry which is preliminary data.</text>
</comment>
<dbReference type="SUPFAM" id="SSF140931">
    <property type="entry name" value="Fic-like"/>
    <property type="match status" value="1"/>
</dbReference>
<proteinExistence type="predicted"/>
<name>A0A846TLV2_9MICC</name>
<evidence type="ECO:0000259" key="3">
    <source>
        <dbReference type="PROSITE" id="PS51459"/>
    </source>
</evidence>
<keyword evidence="2" id="KW-0547">Nucleotide-binding</keyword>